<name>A0ABU2B702_9CORY</name>
<protein>
    <submittedName>
        <fullName evidence="1">Uncharacterized protein</fullName>
    </submittedName>
</protein>
<proteinExistence type="predicted"/>
<evidence type="ECO:0000313" key="1">
    <source>
        <dbReference type="EMBL" id="MDR7354385.1"/>
    </source>
</evidence>
<evidence type="ECO:0000313" key="2">
    <source>
        <dbReference type="Proteomes" id="UP001183619"/>
    </source>
</evidence>
<accession>A0ABU2B702</accession>
<keyword evidence="2" id="KW-1185">Reference proteome</keyword>
<dbReference type="EMBL" id="JAVDYF010000001">
    <property type="protein sequence ID" value="MDR7354385.1"/>
    <property type="molecule type" value="Genomic_DNA"/>
</dbReference>
<organism evidence="1 2">
    <name type="scientific">Corynebacterium felinum</name>
    <dbReference type="NCBI Taxonomy" id="131318"/>
    <lineage>
        <taxon>Bacteria</taxon>
        <taxon>Bacillati</taxon>
        <taxon>Actinomycetota</taxon>
        <taxon>Actinomycetes</taxon>
        <taxon>Mycobacteriales</taxon>
        <taxon>Corynebacteriaceae</taxon>
        <taxon>Corynebacterium</taxon>
    </lineage>
</organism>
<sequence length="45" mass="4931">MRENACESPTSGWKANAKQAQGVGPEWVYDAISIGGAFLGWRWGF</sequence>
<gene>
    <name evidence="1" type="ORF">J2S37_000923</name>
</gene>
<comment type="caution">
    <text evidence="1">The sequence shown here is derived from an EMBL/GenBank/DDBJ whole genome shotgun (WGS) entry which is preliminary data.</text>
</comment>
<reference evidence="1 2" key="1">
    <citation type="submission" date="2023-07" db="EMBL/GenBank/DDBJ databases">
        <title>Sequencing the genomes of 1000 actinobacteria strains.</title>
        <authorList>
            <person name="Klenk H.-P."/>
        </authorList>
    </citation>
    <scope>NUCLEOTIDE SEQUENCE [LARGE SCALE GENOMIC DNA]</scope>
    <source>
        <strain evidence="1 2">DSM 44508</strain>
    </source>
</reference>
<dbReference type="Proteomes" id="UP001183619">
    <property type="component" value="Unassembled WGS sequence"/>
</dbReference>